<dbReference type="InterPro" id="IPR017865">
    <property type="entry name" value="F-actin_cap_asu_CS"/>
</dbReference>
<dbReference type="PANTHER" id="PTHR10653">
    <property type="entry name" value="F-ACTIN-CAPPING PROTEIN SUBUNIT ALPHA"/>
    <property type="match status" value="1"/>
</dbReference>
<dbReference type="EMBL" id="MNPL01004692">
    <property type="protein sequence ID" value="OQR76546.1"/>
    <property type="molecule type" value="Genomic_DNA"/>
</dbReference>
<comment type="subunit">
    <text evidence="5">Heterodimer of an alpha and a beta subunit.</text>
</comment>
<name>A0A1V9XSS3_9ACAR</name>
<dbReference type="PROSITE" id="PS00748">
    <property type="entry name" value="F_ACTIN_CAPPING_A_1"/>
    <property type="match status" value="1"/>
</dbReference>
<organism evidence="6 7">
    <name type="scientific">Tropilaelaps mercedesae</name>
    <dbReference type="NCBI Taxonomy" id="418985"/>
    <lineage>
        <taxon>Eukaryota</taxon>
        <taxon>Metazoa</taxon>
        <taxon>Ecdysozoa</taxon>
        <taxon>Arthropoda</taxon>
        <taxon>Chelicerata</taxon>
        <taxon>Arachnida</taxon>
        <taxon>Acari</taxon>
        <taxon>Parasitiformes</taxon>
        <taxon>Mesostigmata</taxon>
        <taxon>Gamasina</taxon>
        <taxon>Dermanyssoidea</taxon>
        <taxon>Laelapidae</taxon>
        <taxon>Tropilaelaps</taxon>
    </lineage>
</organism>
<dbReference type="FunFam" id="3.90.1150.210:FF:000003">
    <property type="entry name" value="F-actin-capping protein subunit alpha"/>
    <property type="match status" value="1"/>
</dbReference>
<sequence>MSPTSTPDSEALRAALDAAWDSYCIEHYRHGVAAVFDQSENNNQQCRQYVMCIEDHQFQSHNYWNGRWRGVWTLTCESGAGRASLVGAVKVQVHYYEDGNVQLQANKEHNLSIPIENDCTVFAQVVVHAIRDAEASYQSSINENYKSMNDKTFKALRRHLPLTRSKIDWQKILSYRVASEISTKQQ</sequence>
<dbReference type="PANTHER" id="PTHR10653:SF0">
    <property type="entry name" value="F-ACTIN-CAPPING PROTEIN SUBUNIT ALPHA"/>
    <property type="match status" value="1"/>
</dbReference>
<dbReference type="Proteomes" id="UP000192247">
    <property type="component" value="Unassembled WGS sequence"/>
</dbReference>
<comment type="function">
    <text evidence="5">F-actin-capping proteins bind in a Ca(2+)-independent manner to the fast growing ends of actin filaments (barbed end) thereby blocking the exchange of subunits at these ends. Unlike other capping proteins (such as gelsolin and severin), these proteins do not sever actin filaments.</text>
</comment>
<dbReference type="InterPro" id="IPR042276">
    <property type="entry name" value="CapZ_alpha/beta_2"/>
</dbReference>
<dbReference type="OrthoDB" id="340550at2759"/>
<evidence type="ECO:0000256" key="4">
    <source>
        <dbReference type="ARBA" id="ARBA00023203"/>
    </source>
</evidence>
<dbReference type="GO" id="GO:0008290">
    <property type="term" value="C:F-actin capping protein complex"/>
    <property type="evidence" value="ECO:0007669"/>
    <property type="project" value="UniProtKB-UniRule"/>
</dbReference>
<comment type="similarity">
    <text evidence="1 5">Belongs to the F-actin-capping protein alpha subunit family.</text>
</comment>
<keyword evidence="4 5" id="KW-0009">Actin-binding</keyword>
<protein>
    <recommendedName>
        <fullName evidence="2 5">F-actin-capping protein subunit alpha</fullName>
    </recommendedName>
</protein>
<dbReference type="PRINTS" id="PR00191">
    <property type="entry name" value="FACTINCAPA"/>
</dbReference>
<evidence type="ECO:0000313" key="7">
    <source>
        <dbReference type="Proteomes" id="UP000192247"/>
    </source>
</evidence>
<dbReference type="GO" id="GO:0030863">
    <property type="term" value="C:cortical cytoskeleton"/>
    <property type="evidence" value="ECO:0007669"/>
    <property type="project" value="TreeGrafter"/>
</dbReference>
<dbReference type="GO" id="GO:0051015">
    <property type="term" value="F:actin filament binding"/>
    <property type="evidence" value="ECO:0007669"/>
    <property type="project" value="TreeGrafter"/>
</dbReference>
<dbReference type="InterPro" id="IPR037282">
    <property type="entry name" value="CapZ_alpha/beta"/>
</dbReference>
<keyword evidence="7" id="KW-1185">Reference proteome</keyword>
<dbReference type="InterPro" id="IPR002189">
    <property type="entry name" value="CapZ_alpha"/>
</dbReference>
<dbReference type="FunCoup" id="A0A1V9XSS3">
    <property type="interactions" value="1303"/>
</dbReference>
<dbReference type="STRING" id="418985.A0A1V9XSS3"/>
<evidence type="ECO:0000256" key="2">
    <source>
        <dbReference type="ARBA" id="ARBA00014038"/>
    </source>
</evidence>
<reference evidence="6 7" key="1">
    <citation type="journal article" date="2017" name="Gigascience">
        <title>Draft genome of the honey bee ectoparasitic mite, Tropilaelaps mercedesae, is shaped by the parasitic life history.</title>
        <authorList>
            <person name="Dong X."/>
            <person name="Armstrong S.D."/>
            <person name="Xia D."/>
            <person name="Makepeace B.L."/>
            <person name="Darby A.C."/>
            <person name="Kadowaki T."/>
        </authorList>
    </citation>
    <scope>NUCLEOTIDE SEQUENCE [LARGE SCALE GENOMIC DNA]</scope>
    <source>
        <strain evidence="6">Wuxi-XJTLU</strain>
    </source>
</reference>
<proteinExistence type="inferred from homology"/>
<dbReference type="Gene3D" id="3.90.1150.210">
    <property type="entry name" value="F-actin capping protein, beta subunit"/>
    <property type="match status" value="1"/>
</dbReference>
<dbReference type="GO" id="GO:0030036">
    <property type="term" value="P:actin cytoskeleton organization"/>
    <property type="evidence" value="ECO:0007669"/>
    <property type="project" value="TreeGrafter"/>
</dbReference>
<dbReference type="GO" id="GO:0051016">
    <property type="term" value="P:barbed-end actin filament capping"/>
    <property type="evidence" value="ECO:0007669"/>
    <property type="project" value="UniProtKB-UniRule"/>
</dbReference>
<accession>A0A1V9XSS3</accession>
<dbReference type="AlphaFoldDB" id="A0A1V9XSS3"/>
<evidence type="ECO:0000256" key="5">
    <source>
        <dbReference type="RuleBase" id="RU365077"/>
    </source>
</evidence>
<keyword evidence="3 5" id="KW-0117">Actin capping</keyword>
<evidence type="ECO:0000313" key="6">
    <source>
        <dbReference type="EMBL" id="OQR76546.1"/>
    </source>
</evidence>
<comment type="caution">
    <text evidence="6">The sequence shown here is derived from an EMBL/GenBank/DDBJ whole genome shotgun (WGS) entry which is preliminary data.</text>
</comment>
<evidence type="ECO:0000256" key="3">
    <source>
        <dbReference type="ARBA" id="ARBA00022467"/>
    </source>
</evidence>
<dbReference type="Pfam" id="PF01267">
    <property type="entry name" value="F-actin_cap_A"/>
    <property type="match status" value="1"/>
</dbReference>
<dbReference type="InParanoid" id="A0A1V9XSS3"/>
<dbReference type="SUPFAM" id="SSF90096">
    <property type="entry name" value="Subunits of heterodimeric actin filament capping protein Capz"/>
    <property type="match status" value="1"/>
</dbReference>
<evidence type="ECO:0000256" key="1">
    <source>
        <dbReference type="ARBA" id="ARBA00010479"/>
    </source>
</evidence>
<gene>
    <name evidence="6" type="ORF">BIW11_07715</name>
</gene>